<dbReference type="SUPFAM" id="SSF54427">
    <property type="entry name" value="NTF2-like"/>
    <property type="match status" value="1"/>
</dbReference>
<comment type="caution">
    <text evidence="3">The sequence shown here is derived from an EMBL/GenBank/DDBJ whole genome shotgun (WGS) entry which is preliminary data.</text>
</comment>
<evidence type="ECO:0000313" key="4">
    <source>
        <dbReference type="Proteomes" id="UP000462931"/>
    </source>
</evidence>
<sequence length="143" mass="15484">MRKLPLLILFFMTTITGAFAQTKAEKEVSIAVEKLRDAMVSGNRADLESIASKNLSYGHSGGKIEDKAAFVEAIASGKSDFVKIDLADQTIHVTGNTAIVRHKLSADTNDGGKPGHVNLHILLVFVKDNGNWELLARQAVKIL</sequence>
<proteinExistence type="predicted"/>
<evidence type="ECO:0000313" key="3">
    <source>
        <dbReference type="EMBL" id="MRX47074.1"/>
    </source>
</evidence>
<protein>
    <submittedName>
        <fullName evidence="3">DUF4440 domain-containing protein</fullName>
    </submittedName>
</protein>
<dbReference type="AlphaFoldDB" id="A0A7K0FM75"/>
<keyword evidence="1" id="KW-0732">Signal</keyword>
<feature type="domain" description="DUF4440" evidence="2">
    <location>
        <begin position="32"/>
        <end position="133"/>
    </location>
</feature>
<feature type="signal peptide" evidence="1">
    <location>
        <begin position="1"/>
        <end position="20"/>
    </location>
</feature>
<name>A0A7K0FM75_9SPHI</name>
<accession>A0A7K0FM75</accession>
<organism evidence="3 4">
    <name type="scientific">Pedobacter puniceum</name>
    <dbReference type="NCBI Taxonomy" id="2666136"/>
    <lineage>
        <taxon>Bacteria</taxon>
        <taxon>Pseudomonadati</taxon>
        <taxon>Bacteroidota</taxon>
        <taxon>Sphingobacteriia</taxon>
        <taxon>Sphingobacteriales</taxon>
        <taxon>Sphingobacteriaceae</taxon>
        <taxon>Pedobacter</taxon>
    </lineage>
</organism>
<keyword evidence="4" id="KW-1185">Reference proteome</keyword>
<reference evidence="3 4" key="1">
    <citation type="submission" date="2019-11" db="EMBL/GenBank/DDBJ databases">
        <authorList>
            <person name="Cheng Q."/>
            <person name="Yang Z."/>
        </authorList>
    </citation>
    <scope>NUCLEOTIDE SEQUENCE [LARGE SCALE GENOMIC DNA]</scope>
    <source>
        <strain evidence="3 4">HX-22-1</strain>
    </source>
</reference>
<dbReference type="Pfam" id="PF14534">
    <property type="entry name" value="DUF4440"/>
    <property type="match status" value="1"/>
</dbReference>
<dbReference type="Gene3D" id="3.10.450.50">
    <property type="match status" value="1"/>
</dbReference>
<feature type="chain" id="PRO_5029479259" evidence="1">
    <location>
        <begin position="21"/>
        <end position="143"/>
    </location>
</feature>
<dbReference type="InterPro" id="IPR032710">
    <property type="entry name" value="NTF2-like_dom_sf"/>
</dbReference>
<gene>
    <name evidence="3" type="ORF">GJJ64_07755</name>
</gene>
<evidence type="ECO:0000259" key="2">
    <source>
        <dbReference type="Pfam" id="PF14534"/>
    </source>
</evidence>
<dbReference type="Proteomes" id="UP000462931">
    <property type="component" value="Unassembled WGS sequence"/>
</dbReference>
<dbReference type="InterPro" id="IPR027843">
    <property type="entry name" value="DUF4440"/>
</dbReference>
<dbReference type="EMBL" id="WKJI01000002">
    <property type="protein sequence ID" value="MRX47074.1"/>
    <property type="molecule type" value="Genomic_DNA"/>
</dbReference>
<evidence type="ECO:0000256" key="1">
    <source>
        <dbReference type="SAM" id="SignalP"/>
    </source>
</evidence>